<sequence length="300" mass="31565">MKFSIAAIAAAVSFGLVSAAPAAVEKRQSAVTDVTVLQYALTLEHLEAAFYAQYLDQFSNQDFIDAGFPNWARGRINQIAAHEKQHVELLAGALGDAATKPCTYKFPVTDAKSFVAVASVLESVGVSAYLGAASSIKTPAYVTVAGSILTTEARHQAWISSAGLQGNPWSVPEDTPVSFSPIYTAALQFIESCPETNPTLPFTQFAALTYNAADGSVSYPGMKDGDFIAVYQGLSVGTYPVKNGKVDLPVVFGFAYLTATTEGVATKVGDDNIVAGPFIINNVFNSKIEAPPAPQFSSAA</sequence>
<dbReference type="InterPro" id="IPR012347">
    <property type="entry name" value="Ferritin-like"/>
</dbReference>
<dbReference type="AlphaFoldDB" id="A0A8K0JK65"/>
<dbReference type="InterPro" id="IPR009078">
    <property type="entry name" value="Ferritin-like_SF"/>
</dbReference>
<keyword evidence="1" id="KW-0732">Signal</keyword>
<reference evidence="2" key="1">
    <citation type="submission" date="2020-04" db="EMBL/GenBank/DDBJ databases">
        <title>Analysis of mating type loci in Filobasidium floriforme.</title>
        <authorList>
            <person name="Nowrousian M."/>
        </authorList>
    </citation>
    <scope>NUCLEOTIDE SEQUENCE</scope>
    <source>
        <strain evidence="2">CBS 6242</strain>
    </source>
</reference>
<gene>
    <name evidence="2" type="ORF">FFLO_03693</name>
</gene>
<proteinExistence type="predicted"/>
<evidence type="ECO:0000313" key="2">
    <source>
        <dbReference type="EMBL" id="KAG7532225.1"/>
    </source>
</evidence>
<dbReference type="SUPFAM" id="SSF47240">
    <property type="entry name" value="Ferritin-like"/>
    <property type="match status" value="1"/>
</dbReference>
<protein>
    <submittedName>
        <fullName evidence="2">Uncharacterized protein</fullName>
    </submittedName>
</protein>
<dbReference type="Pfam" id="PF13668">
    <property type="entry name" value="Ferritin_2"/>
    <property type="match status" value="1"/>
</dbReference>
<keyword evidence="3" id="KW-1185">Reference proteome</keyword>
<dbReference type="InterPro" id="IPR039254">
    <property type="entry name" value="Rds1"/>
</dbReference>
<organism evidence="2 3">
    <name type="scientific">Filobasidium floriforme</name>
    <dbReference type="NCBI Taxonomy" id="5210"/>
    <lineage>
        <taxon>Eukaryota</taxon>
        <taxon>Fungi</taxon>
        <taxon>Dikarya</taxon>
        <taxon>Basidiomycota</taxon>
        <taxon>Agaricomycotina</taxon>
        <taxon>Tremellomycetes</taxon>
        <taxon>Filobasidiales</taxon>
        <taxon>Filobasidiaceae</taxon>
        <taxon>Filobasidium</taxon>
    </lineage>
</organism>
<evidence type="ECO:0000256" key="1">
    <source>
        <dbReference type="SAM" id="SignalP"/>
    </source>
</evidence>
<accession>A0A8K0JK65</accession>
<feature type="chain" id="PRO_5035452831" evidence="1">
    <location>
        <begin position="20"/>
        <end position="300"/>
    </location>
</feature>
<dbReference type="CDD" id="cd00657">
    <property type="entry name" value="Ferritin_like"/>
    <property type="match status" value="1"/>
</dbReference>
<comment type="caution">
    <text evidence="2">The sequence shown here is derived from an EMBL/GenBank/DDBJ whole genome shotgun (WGS) entry which is preliminary data.</text>
</comment>
<name>A0A8K0JK65_9TREE</name>
<dbReference type="Proteomes" id="UP000812966">
    <property type="component" value="Unassembled WGS sequence"/>
</dbReference>
<feature type="signal peptide" evidence="1">
    <location>
        <begin position="1"/>
        <end position="19"/>
    </location>
</feature>
<dbReference type="EMBL" id="JABELV010000070">
    <property type="protein sequence ID" value="KAG7532225.1"/>
    <property type="molecule type" value="Genomic_DNA"/>
</dbReference>
<dbReference type="Gene3D" id="1.20.1260.10">
    <property type="match status" value="1"/>
</dbReference>
<dbReference type="PANTHER" id="PTHR38705">
    <property type="entry name" value="PROTEIN RDS1"/>
    <property type="match status" value="1"/>
</dbReference>
<evidence type="ECO:0000313" key="3">
    <source>
        <dbReference type="Proteomes" id="UP000812966"/>
    </source>
</evidence>
<dbReference type="PANTHER" id="PTHR38705:SF5">
    <property type="entry name" value="RESPONSE PROTEIN RDS1, PUTATIVE (AFU_ORTHOLOGUE AFUA_5G12490)-RELATED"/>
    <property type="match status" value="1"/>
</dbReference>